<dbReference type="GO" id="GO:0005829">
    <property type="term" value="C:cytosol"/>
    <property type="evidence" value="ECO:0007669"/>
    <property type="project" value="GOC"/>
</dbReference>
<dbReference type="STRING" id="1071383.J7S931"/>
<dbReference type="GO" id="GO:0000902">
    <property type="term" value="P:cell morphogenesis"/>
    <property type="evidence" value="ECO:0007669"/>
    <property type="project" value="EnsemblFungi"/>
</dbReference>
<sequence length="1684" mass="191195">MSLALKPLTIDVQGKQLDSKQKKFHSNVKKALERFDLVTEWADYIASLGALLKALQSWQPQFSNVKYYVPSPYEVSRRLTSSLSPELPAGVHNKTLEVYTYIFENIGLEALASECNIWIPGILPLMSYASMSVRSTLIEVYDTYLVQLPSQTLQVVVRPLLASLFPGVDDESSEFLGPTLKLIETLQENLGDDSLFWQTCFIIMMANKERRLGGLVWLTRKLPSLNAVPHLVAELNKTDAALTKNRSKDTALALLLPQTKKLLKPEPGLLIRCFVCALDQDNDLLIKRGALDLLLQRLHLNSPVLTDIVNAEDLKLLVMSCCKTTLAKDMSLNRRVWNWLLGPSLNNNPGNDGATTPVSAADLSINNSKYFMKYGIDPLINGLEDMISTADGILVALRVCLLFMDRWEIGSHVIPKMFITLLRGTEKFQDNEQVMKAANTFFDAVETFIIWSEIFKWVIQNGDFAFLQFVLANFHITGDEEIIVRHLPPILLAILSFFNIEQNRARLPKNKQNELISQILEFLPERAFLPLSNSKLSIKDDHDPNTTLKVIDDYYSKIRDSILTSDDNENPNEITLPFATADLTFLIVYNVYELLLRDLKVGTNIKESSKLFVAVFEKVPEHNDEENKIPENWSLITLTDKIFETLRKDNSPLETDALVGVLDIYSHYLFLRMPLLESIKMLNLIVSLLWEYMLSPNWQGIAIKSLKSLIRTVPTENIEAALCSAFKNEKDVTKRLLVLDLLWVHSSDYAAIIRQPLELILDVLFDDQNPYYLTVSKWILSLLNSGTSNRLYQILTDELSSFPFLNNDTLGEFDDLEMFAYRVQVLINVLHTNDALVMKNFSTELTPNSSLDKWKNQDVSTYKNLTIAILMKFLALENNSDAKSIRSTLILLNCLLDGTEENFKDYIIFFLKLVSKYVTEINLEGELIAVSLLDMVSKILRLSHNRGMKLEIFTDDDSHLKFIDFLVTSISKINNTLVITSYVKLLSESITYFGNSLFDILLPLTASIIQCIQRFLNAEKEKGGYYQSISLLLGALEDILKVSHSLLSMDEKDSYFSGVGNTGDFLQSVVSNVFSNENQETGIRTQGERDVIIQAFKQVTVCSLDIWTWAHKTTGVIGGKSSSTPNTGNYNAYKFKFRSKKLLETLFLLEPMEVLENLIVIESSDMVITLIHVLDGNKPSLTIPFFFFGIISRYNKGSVTKFSIHKSSKGSGRLESSLIHKLKGETLMDFLVTYAKSLENTAVEEFYNDFISFFKDIALNYTLYKPIAYKVIEFIGIIAEKLQKTQFNQQKHYKKELSDIFVKYLPNAIAELPSDALEKSKALTIVRHLVSKVQYIVNDTVGGDRFSSIISIIVSQCLTTPLKYKGEKDSKLSDDYLTLATSVSEVGAKVKNWKALIAEIFQDEKKSPCFGENKLWNSIIYEWSQYPDNKTKLLADLLLVTGSKRMGMTPALITFNSWNDSEVDAKCQNMLKISYLLIIAPVDTYLLDFQSLISCVCQYLVGNDSKIKTTCWILLRVLFLRFSVSHFNDYWGTLSYCLQTNLQEFCESVQIQQNVDCNLVLQVCKTLDLLLALGYEGFTSTNEWLFIIDTVNCIFKTYPYVALVDKISEFKEYGIGQIGDIELTESKELRLPLLCGVHSITKQSQLRNFFSGLSYSYYESMYSLKPLDTPACETDVFEDIFAQV</sequence>
<feature type="domain" description="DOP1-like C-terminal" evidence="9">
    <location>
        <begin position="1230"/>
        <end position="1663"/>
    </location>
</feature>
<keyword evidence="3" id="KW-0653">Protein transport</keyword>
<evidence type="ECO:0000259" key="7">
    <source>
        <dbReference type="Pfam" id="PF04118"/>
    </source>
</evidence>
<keyword evidence="2" id="KW-0813">Transport</keyword>
<dbReference type="GO" id="GO:0042802">
    <property type="term" value="F:identical protein binding"/>
    <property type="evidence" value="ECO:0007669"/>
    <property type="project" value="EnsemblFungi"/>
</dbReference>
<keyword evidence="4" id="KW-0333">Golgi apparatus</keyword>
<reference evidence="11" key="2">
    <citation type="submission" date="2012-08" db="EMBL/GenBank/DDBJ databases">
        <title>Genome sequence of Kazachstania naganishii.</title>
        <authorList>
            <person name="Gordon J.L."/>
            <person name="Armisen D."/>
            <person name="Proux-Wera E."/>
            <person name="OhEigeartaigh S.S."/>
            <person name="Byrne K.P."/>
            <person name="Wolfe K.H."/>
        </authorList>
    </citation>
    <scope>NUCLEOTIDE SEQUENCE [LARGE SCALE GENOMIC DNA]</scope>
    <source>
        <strain evidence="11">ATCC MYA-139 / BCRC 22969 / CBS 8797 / CCRC 22969 / KCTC 17520 / NBRC 10181 / NCYC 3082</strain>
    </source>
</reference>
<dbReference type="InterPro" id="IPR056457">
    <property type="entry name" value="DOP1_C"/>
</dbReference>
<dbReference type="Pfam" id="PF24597">
    <property type="entry name" value="TPR_DOP1_M"/>
    <property type="match status" value="1"/>
</dbReference>
<dbReference type="OrthoDB" id="297643at2759"/>
<dbReference type="Proteomes" id="UP000006310">
    <property type="component" value="Chromosome 9"/>
</dbReference>
<dbReference type="InterPro" id="IPR056458">
    <property type="entry name" value="TPR_DOP1_M"/>
</dbReference>
<evidence type="ECO:0000256" key="4">
    <source>
        <dbReference type="ARBA" id="ARBA00023034"/>
    </source>
</evidence>
<evidence type="ECO:0000256" key="5">
    <source>
        <dbReference type="ARBA" id="ARBA00023136"/>
    </source>
</evidence>
<protein>
    <submittedName>
        <fullName evidence="10">Uncharacterized protein</fullName>
    </submittedName>
</protein>
<proteinExistence type="inferred from homology"/>
<reference evidence="10 11" key="1">
    <citation type="journal article" date="2011" name="Proc. Natl. Acad. Sci. U.S.A.">
        <title>Evolutionary erosion of yeast sex chromosomes by mating-type switching accidents.</title>
        <authorList>
            <person name="Gordon J.L."/>
            <person name="Armisen D."/>
            <person name="Proux-Wera E."/>
            <person name="Oheigeartaigh S.S."/>
            <person name="Byrne K.P."/>
            <person name="Wolfe K.H."/>
        </authorList>
    </citation>
    <scope>NUCLEOTIDE SEQUENCE [LARGE SCALE GENOMIC DNA]</scope>
    <source>
        <strain evidence="11">ATCC MYA-139 / BCRC 22969 / CBS 8797 / CCRC 22969 / KCTC 17520 / NBRC 10181 / NCYC 3082</strain>
    </source>
</reference>
<comment type="subcellular location">
    <subcellularLocation>
        <location evidence="1">Golgi apparatus membrane</location>
        <topology evidence="1">Peripheral membrane protein</topology>
    </subcellularLocation>
</comment>
<dbReference type="GO" id="GO:0042147">
    <property type="term" value="P:retrograde transport, endosome to Golgi"/>
    <property type="evidence" value="ECO:0007669"/>
    <property type="project" value="EnsemblFungi"/>
</dbReference>
<dbReference type="GO" id="GO:0000301">
    <property type="term" value="P:retrograde transport, vesicle recycling within Golgi"/>
    <property type="evidence" value="ECO:0007669"/>
    <property type="project" value="EnsemblFungi"/>
</dbReference>
<dbReference type="PANTHER" id="PTHR14042:SF24">
    <property type="entry name" value="PROTEIN DOPEY-1 HOMOLOG"/>
    <property type="match status" value="1"/>
</dbReference>
<evidence type="ECO:0000256" key="2">
    <source>
        <dbReference type="ARBA" id="ARBA00022448"/>
    </source>
</evidence>
<evidence type="ECO:0000256" key="6">
    <source>
        <dbReference type="ARBA" id="ARBA00046326"/>
    </source>
</evidence>
<dbReference type="PANTHER" id="PTHR14042">
    <property type="entry name" value="DOPEY-RELATED"/>
    <property type="match status" value="1"/>
</dbReference>
<accession>J7S931</accession>
<dbReference type="GO" id="GO:0006895">
    <property type="term" value="P:Golgi to endosome transport"/>
    <property type="evidence" value="ECO:0007669"/>
    <property type="project" value="EnsemblFungi"/>
</dbReference>
<dbReference type="RefSeq" id="XP_022466129.1">
    <property type="nucleotide sequence ID" value="XM_022609766.1"/>
</dbReference>
<dbReference type="GO" id="GO:0000139">
    <property type="term" value="C:Golgi membrane"/>
    <property type="evidence" value="ECO:0007669"/>
    <property type="project" value="UniProtKB-SubCell"/>
</dbReference>
<evidence type="ECO:0000256" key="3">
    <source>
        <dbReference type="ARBA" id="ARBA00022927"/>
    </source>
</evidence>
<dbReference type="Pfam" id="PF04118">
    <property type="entry name" value="Dopey_N"/>
    <property type="match status" value="1"/>
</dbReference>
<dbReference type="OMA" id="SHFNDYW"/>
<keyword evidence="11" id="KW-1185">Reference proteome</keyword>
<evidence type="ECO:0000259" key="8">
    <source>
        <dbReference type="Pfam" id="PF24597"/>
    </source>
</evidence>
<evidence type="ECO:0000259" key="9">
    <source>
        <dbReference type="Pfam" id="PF24598"/>
    </source>
</evidence>
<dbReference type="eggNOG" id="KOG3613">
    <property type="taxonomic scope" value="Eukaryota"/>
</dbReference>
<dbReference type="GeneID" id="34527627"/>
<dbReference type="GO" id="GO:0015031">
    <property type="term" value="P:protein transport"/>
    <property type="evidence" value="ECO:0007669"/>
    <property type="project" value="UniProtKB-KW"/>
</dbReference>
<dbReference type="GO" id="GO:0007029">
    <property type="term" value="P:endoplasmic reticulum organization"/>
    <property type="evidence" value="ECO:0007669"/>
    <property type="project" value="EnsemblFungi"/>
</dbReference>
<dbReference type="InterPro" id="IPR007249">
    <property type="entry name" value="DOP1_N"/>
</dbReference>
<dbReference type="EMBL" id="HE978322">
    <property type="protein sequence ID" value="CCK71884.1"/>
    <property type="molecule type" value="Genomic_DNA"/>
</dbReference>
<evidence type="ECO:0000313" key="11">
    <source>
        <dbReference type="Proteomes" id="UP000006310"/>
    </source>
</evidence>
<evidence type="ECO:0000256" key="1">
    <source>
        <dbReference type="ARBA" id="ARBA00004395"/>
    </source>
</evidence>
<dbReference type="InterPro" id="IPR040314">
    <property type="entry name" value="DOP1"/>
</dbReference>
<dbReference type="GO" id="GO:0005802">
    <property type="term" value="C:trans-Golgi network"/>
    <property type="evidence" value="ECO:0007669"/>
    <property type="project" value="EnsemblFungi"/>
</dbReference>
<feature type="domain" description="DOP1-like middle TPR" evidence="8">
    <location>
        <begin position="370"/>
        <end position="555"/>
    </location>
</feature>
<organism evidence="10 11">
    <name type="scientific">Huiozyma naganishii (strain ATCC MYA-139 / BCRC 22969 / CBS 8797 / KCTC 17520 / NBRC 10181 / NCYC 3082 / Yp74L-3)</name>
    <name type="common">Yeast</name>
    <name type="synonym">Kazachstania naganishii</name>
    <dbReference type="NCBI Taxonomy" id="1071383"/>
    <lineage>
        <taxon>Eukaryota</taxon>
        <taxon>Fungi</taxon>
        <taxon>Dikarya</taxon>
        <taxon>Ascomycota</taxon>
        <taxon>Saccharomycotina</taxon>
        <taxon>Saccharomycetes</taxon>
        <taxon>Saccharomycetales</taxon>
        <taxon>Saccharomycetaceae</taxon>
        <taxon>Huiozyma</taxon>
    </lineage>
</organism>
<dbReference type="KEGG" id="kng:KNAG_0I00930"/>
<name>J7S931_HUIN7</name>
<feature type="domain" description="DOP1 N-terminal" evidence="7">
    <location>
        <begin position="18"/>
        <end position="344"/>
    </location>
</feature>
<gene>
    <name evidence="10" type="primary">KNAG0I00930</name>
    <name evidence="10" type="ordered locus">KNAG_0I00930</name>
</gene>
<keyword evidence="5" id="KW-0472">Membrane</keyword>
<evidence type="ECO:0000313" key="10">
    <source>
        <dbReference type="EMBL" id="CCK71884.1"/>
    </source>
</evidence>
<dbReference type="GO" id="GO:0005768">
    <property type="term" value="C:endosome"/>
    <property type="evidence" value="ECO:0007669"/>
    <property type="project" value="EnsemblFungi"/>
</dbReference>
<dbReference type="Pfam" id="PF24598">
    <property type="entry name" value="DOP1_C"/>
    <property type="match status" value="1"/>
</dbReference>
<dbReference type="HOGENOM" id="CLU_001197_1_0_1"/>
<comment type="similarity">
    <text evidence="6">Belongs to the DOP1 family.</text>
</comment>